<comment type="caution">
    <text evidence="3">The sequence shown here is derived from an EMBL/GenBank/DDBJ whole genome shotgun (WGS) entry which is preliminary data.</text>
</comment>
<reference evidence="3" key="1">
    <citation type="journal article" date="2020" name="mSystems">
        <title>Genome- and Community-Level Interaction Insights into Carbon Utilization and Element Cycling Functions of Hydrothermarchaeota in Hydrothermal Sediment.</title>
        <authorList>
            <person name="Zhou Z."/>
            <person name="Liu Y."/>
            <person name="Xu W."/>
            <person name="Pan J."/>
            <person name="Luo Z.H."/>
            <person name="Li M."/>
        </authorList>
    </citation>
    <scope>NUCLEOTIDE SEQUENCE [LARGE SCALE GENOMIC DNA]</scope>
    <source>
        <strain evidence="3">HyVt-577</strain>
    </source>
</reference>
<keyword evidence="2" id="KW-1133">Transmembrane helix</keyword>
<evidence type="ECO:0000256" key="1">
    <source>
        <dbReference type="SAM" id="Coils"/>
    </source>
</evidence>
<dbReference type="Proteomes" id="UP000885779">
    <property type="component" value="Unassembled WGS sequence"/>
</dbReference>
<keyword evidence="2" id="KW-0472">Membrane</keyword>
<proteinExistence type="predicted"/>
<gene>
    <name evidence="3" type="ORF">ENK44_04115</name>
</gene>
<protein>
    <submittedName>
        <fullName evidence="3">DUF948 domain-containing protein</fullName>
    </submittedName>
</protein>
<feature type="coiled-coil region" evidence="1">
    <location>
        <begin position="27"/>
        <end position="89"/>
    </location>
</feature>
<sequence>MMNVWEGAFVIFLLSLTVLVYLTIPVMLKLRESLKKANKTMDILNKDLPDIMDNLSEISGRVNKASSKLESTVEDIAELEQLISKEIKQPLQNIAQSIGMLLHLANKLFDRKSKK</sequence>
<dbReference type="EMBL" id="DRQG01000034">
    <property type="protein sequence ID" value="HGY54863.1"/>
    <property type="molecule type" value="Genomic_DNA"/>
</dbReference>
<dbReference type="AlphaFoldDB" id="A0A7V4TZ44"/>
<keyword evidence="1" id="KW-0175">Coiled coil</keyword>
<organism evidence="3">
    <name type="scientific">Caldithrix abyssi</name>
    <dbReference type="NCBI Taxonomy" id="187145"/>
    <lineage>
        <taxon>Bacteria</taxon>
        <taxon>Pseudomonadati</taxon>
        <taxon>Calditrichota</taxon>
        <taxon>Calditrichia</taxon>
        <taxon>Calditrichales</taxon>
        <taxon>Calditrichaceae</taxon>
        <taxon>Caldithrix</taxon>
    </lineage>
</organism>
<dbReference type="Pfam" id="PF06103">
    <property type="entry name" value="DUF948"/>
    <property type="match status" value="1"/>
</dbReference>
<feature type="transmembrane region" description="Helical" evidence="2">
    <location>
        <begin position="6"/>
        <end position="28"/>
    </location>
</feature>
<accession>A0A7V4TZ44</accession>
<evidence type="ECO:0000313" key="3">
    <source>
        <dbReference type="EMBL" id="HGY54863.1"/>
    </source>
</evidence>
<evidence type="ECO:0000256" key="2">
    <source>
        <dbReference type="SAM" id="Phobius"/>
    </source>
</evidence>
<dbReference type="InterPro" id="IPR009293">
    <property type="entry name" value="UPF0478"/>
</dbReference>
<keyword evidence="2" id="KW-0812">Transmembrane</keyword>
<name>A0A7V4TZ44_CALAY</name>